<protein>
    <submittedName>
        <fullName evidence="1">Uncharacterized protein</fullName>
    </submittedName>
</protein>
<accession>A0A0F9RUW1</accession>
<organism evidence="1">
    <name type="scientific">marine sediment metagenome</name>
    <dbReference type="NCBI Taxonomy" id="412755"/>
    <lineage>
        <taxon>unclassified sequences</taxon>
        <taxon>metagenomes</taxon>
        <taxon>ecological metagenomes</taxon>
    </lineage>
</organism>
<proteinExistence type="predicted"/>
<sequence>MEIQQQSIIVDDEISVKQHLAQIGLSAELIRKVALAAASGRAESLRVDPVSTPGQLAYIYGVRELRLGLEREGWKINRDGNVEATVNYDLGIQLFFQNVDAACSNRNPQAISKKGSASRELVAAGQIDMFSELPSKRNESMHGAVPAVWIVCVSSDGASVKAEVSCPKRFEGSQFEDFHHRIFVLNESFEPSFDPNDVDSDTFDDFDVNISRKL</sequence>
<evidence type="ECO:0000313" key="1">
    <source>
        <dbReference type="EMBL" id="KKN20988.1"/>
    </source>
</evidence>
<dbReference type="EMBL" id="LAZR01003189">
    <property type="protein sequence ID" value="KKN20988.1"/>
    <property type="molecule type" value="Genomic_DNA"/>
</dbReference>
<gene>
    <name evidence="1" type="ORF">LCGC14_0929860</name>
</gene>
<reference evidence="1" key="1">
    <citation type="journal article" date="2015" name="Nature">
        <title>Complex archaea that bridge the gap between prokaryotes and eukaryotes.</title>
        <authorList>
            <person name="Spang A."/>
            <person name="Saw J.H."/>
            <person name="Jorgensen S.L."/>
            <person name="Zaremba-Niedzwiedzka K."/>
            <person name="Martijn J."/>
            <person name="Lind A.E."/>
            <person name="van Eijk R."/>
            <person name="Schleper C."/>
            <person name="Guy L."/>
            <person name="Ettema T.J."/>
        </authorList>
    </citation>
    <scope>NUCLEOTIDE SEQUENCE</scope>
</reference>
<comment type="caution">
    <text evidence="1">The sequence shown here is derived from an EMBL/GenBank/DDBJ whole genome shotgun (WGS) entry which is preliminary data.</text>
</comment>
<dbReference type="AlphaFoldDB" id="A0A0F9RUW1"/>
<name>A0A0F9RUW1_9ZZZZ</name>